<keyword evidence="3" id="KW-1185">Reference proteome</keyword>
<gene>
    <name evidence="2" type="ORF">ASPGLDRAFT_1171123</name>
</gene>
<evidence type="ECO:0000313" key="3">
    <source>
        <dbReference type="Proteomes" id="UP000184300"/>
    </source>
</evidence>
<protein>
    <submittedName>
        <fullName evidence="2">Uncharacterized protein</fullName>
    </submittedName>
</protein>
<reference evidence="3" key="1">
    <citation type="journal article" date="2017" name="Genome Biol.">
        <title>Comparative genomics reveals high biological diversity and specific adaptations in the industrially and medically important fungal genus Aspergillus.</title>
        <authorList>
            <person name="de Vries R.P."/>
            <person name="Riley R."/>
            <person name="Wiebenga A."/>
            <person name="Aguilar-Osorio G."/>
            <person name="Amillis S."/>
            <person name="Uchima C.A."/>
            <person name="Anderluh G."/>
            <person name="Asadollahi M."/>
            <person name="Askin M."/>
            <person name="Barry K."/>
            <person name="Battaglia E."/>
            <person name="Bayram O."/>
            <person name="Benocci T."/>
            <person name="Braus-Stromeyer S.A."/>
            <person name="Caldana C."/>
            <person name="Canovas D."/>
            <person name="Cerqueira G.C."/>
            <person name="Chen F."/>
            <person name="Chen W."/>
            <person name="Choi C."/>
            <person name="Clum A."/>
            <person name="Dos Santos R.A."/>
            <person name="Damasio A.R."/>
            <person name="Diallinas G."/>
            <person name="Emri T."/>
            <person name="Fekete E."/>
            <person name="Flipphi M."/>
            <person name="Freyberg S."/>
            <person name="Gallo A."/>
            <person name="Gournas C."/>
            <person name="Habgood R."/>
            <person name="Hainaut M."/>
            <person name="Harispe M.L."/>
            <person name="Henrissat B."/>
            <person name="Hilden K.S."/>
            <person name="Hope R."/>
            <person name="Hossain A."/>
            <person name="Karabika E."/>
            <person name="Karaffa L."/>
            <person name="Karanyi Z."/>
            <person name="Krasevec N."/>
            <person name="Kuo A."/>
            <person name="Kusch H."/>
            <person name="LaButti K."/>
            <person name="Lagendijk E.L."/>
            <person name="Lapidus A."/>
            <person name="Levasseur A."/>
            <person name="Lindquist E."/>
            <person name="Lipzen A."/>
            <person name="Logrieco A.F."/>
            <person name="MacCabe A."/>
            <person name="Maekelae M.R."/>
            <person name="Malavazi I."/>
            <person name="Melin P."/>
            <person name="Meyer V."/>
            <person name="Mielnichuk N."/>
            <person name="Miskei M."/>
            <person name="Molnar A.P."/>
            <person name="Mule G."/>
            <person name="Ngan C.Y."/>
            <person name="Orejas M."/>
            <person name="Orosz E."/>
            <person name="Ouedraogo J.P."/>
            <person name="Overkamp K.M."/>
            <person name="Park H.-S."/>
            <person name="Perrone G."/>
            <person name="Piumi F."/>
            <person name="Punt P.J."/>
            <person name="Ram A.F."/>
            <person name="Ramon A."/>
            <person name="Rauscher S."/>
            <person name="Record E."/>
            <person name="Riano-Pachon D.M."/>
            <person name="Robert V."/>
            <person name="Roehrig J."/>
            <person name="Ruller R."/>
            <person name="Salamov A."/>
            <person name="Salih N.S."/>
            <person name="Samson R.A."/>
            <person name="Sandor E."/>
            <person name="Sanguinetti M."/>
            <person name="Schuetze T."/>
            <person name="Sepcic K."/>
            <person name="Shelest E."/>
            <person name="Sherlock G."/>
            <person name="Sophianopoulou V."/>
            <person name="Squina F.M."/>
            <person name="Sun H."/>
            <person name="Susca A."/>
            <person name="Todd R.B."/>
            <person name="Tsang A."/>
            <person name="Unkles S.E."/>
            <person name="van de Wiele N."/>
            <person name="van Rossen-Uffink D."/>
            <person name="Oliveira J.V."/>
            <person name="Vesth T.C."/>
            <person name="Visser J."/>
            <person name="Yu J.-H."/>
            <person name="Zhou M."/>
            <person name="Andersen M.R."/>
            <person name="Archer D.B."/>
            <person name="Baker S.E."/>
            <person name="Benoit I."/>
            <person name="Brakhage A.A."/>
            <person name="Braus G.H."/>
            <person name="Fischer R."/>
            <person name="Frisvad J.C."/>
            <person name="Goldman G.H."/>
            <person name="Houbraken J."/>
            <person name="Oakley B."/>
            <person name="Pocsi I."/>
            <person name="Scazzocchio C."/>
            <person name="Seiboth B."/>
            <person name="vanKuyk P.A."/>
            <person name="Wortman J."/>
            <person name="Dyer P.S."/>
            <person name="Grigoriev I.V."/>
        </authorList>
    </citation>
    <scope>NUCLEOTIDE SEQUENCE [LARGE SCALE GENOMIC DNA]</scope>
    <source>
        <strain evidence="3">CBS 516.65</strain>
    </source>
</reference>
<proteinExistence type="predicted"/>
<name>A0A1L9VU26_ASPGL</name>
<dbReference type="GeneID" id="34456099"/>
<feature type="transmembrane region" description="Helical" evidence="1">
    <location>
        <begin position="133"/>
        <end position="151"/>
    </location>
</feature>
<dbReference type="RefSeq" id="XP_022404089.1">
    <property type="nucleotide sequence ID" value="XM_022539838.1"/>
</dbReference>
<sequence>MSYAYIVSFILLSQMSNTRHIANKYLTAGSNRPHSWHPDTKYSLEPTLFPGTGSATKPRTADNTSVGAIILSVVWGTVCLDSCISYLYCMLCSYGCLASFFLKDKASIDLFVLFADLLGCPQLRQSIDTLRAFVPKLFIAFILLILLYSYGPKATESKIFTSEV</sequence>
<dbReference type="VEuPathDB" id="FungiDB:ASPGLDRAFT_1171123"/>
<dbReference type="AlphaFoldDB" id="A0A1L9VU26"/>
<accession>A0A1L9VU26</accession>
<keyword evidence="1" id="KW-0472">Membrane</keyword>
<keyword evidence="1" id="KW-1133">Transmembrane helix</keyword>
<dbReference type="EMBL" id="KV878891">
    <property type="protein sequence ID" value="OJJ87400.1"/>
    <property type="molecule type" value="Genomic_DNA"/>
</dbReference>
<keyword evidence="1" id="KW-0812">Transmembrane</keyword>
<evidence type="ECO:0000256" key="1">
    <source>
        <dbReference type="SAM" id="Phobius"/>
    </source>
</evidence>
<evidence type="ECO:0000313" key="2">
    <source>
        <dbReference type="EMBL" id="OJJ87400.1"/>
    </source>
</evidence>
<dbReference type="Proteomes" id="UP000184300">
    <property type="component" value="Unassembled WGS sequence"/>
</dbReference>
<organism evidence="2 3">
    <name type="scientific">Aspergillus glaucus CBS 516.65</name>
    <dbReference type="NCBI Taxonomy" id="1160497"/>
    <lineage>
        <taxon>Eukaryota</taxon>
        <taxon>Fungi</taxon>
        <taxon>Dikarya</taxon>
        <taxon>Ascomycota</taxon>
        <taxon>Pezizomycotina</taxon>
        <taxon>Eurotiomycetes</taxon>
        <taxon>Eurotiomycetidae</taxon>
        <taxon>Eurotiales</taxon>
        <taxon>Aspergillaceae</taxon>
        <taxon>Aspergillus</taxon>
        <taxon>Aspergillus subgen. Aspergillus</taxon>
    </lineage>
</organism>